<reference evidence="2 3" key="1">
    <citation type="submission" date="2023-08" db="EMBL/GenBank/DDBJ databases">
        <title>A Necator americanus chromosomal reference genome.</title>
        <authorList>
            <person name="Ilik V."/>
            <person name="Petrzelkova K.J."/>
            <person name="Pardy F."/>
            <person name="Fuh T."/>
            <person name="Niatou-Singa F.S."/>
            <person name="Gouil Q."/>
            <person name="Baker L."/>
            <person name="Ritchie M.E."/>
            <person name="Jex A.R."/>
            <person name="Gazzola D."/>
            <person name="Li H."/>
            <person name="Toshio Fujiwara R."/>
            <person name="Zhan B."/>
            <person name="Aroian R.V."/>
            <person name="Pafco B."/>
            <person name="Schwarz E.M."/>
        </authorList>
    </citation>
    <scope>NUCLEOTIDE SEQUENCE [LARGE SCALE GENOMIC DNA]</scope>
    <source>
        <strain evidence="2 3">Aroian</strain>
        <tissue evidence="2">Whole animal</tissue>
    </source>
</reference>
<dbReference type="Proteomes" id="UP001303046">
    <property type="component" value="Unassembled WGS sequence"/>
</dbReference>
<comment type="caution">
    <text evidence="2">The sequence shown here is derived from an EMBL/GenBank/DDBJ whole genome shotgun (WGS) entry which is preliminary data.</text>
</comment>
<evidence type="ECO:0000313" key="3">
    <source>
        <dbReference type="Proteomes" id="UP001303046"/>
    </source>
</evidence>
<accession>A0ABR1CV22</accession>
<organism evidence="2 3">
    <name type="scientific">Necator americanus</name>
    <name type="common">Human hookworm</name>
    <dbReference type="NCBI Taxonomy" id="51031"/>
    <lineage>
        <taxon>Eukaryota</taxon>
        <taxon>Metazoa</taxon>
        <taxon>Ecdysozoa</taxon>
        <taxon>Nematoda</taxon>
        <taxon>Chromadorea</taxon>
        <taxon>Rhabditida</taxon>
        <taxon>Rhabditina</taxon>
        <taxon>Rhabditomorpha</taxon>
        <taxon>Strongyloidea</taxon>
        <taxon>Ancylostomatidae</taxon>
        <taxon>Bunostominae</taxon>
        <taxon>Necator</taxon>
    </lineage>
</organism>
<protein>
    <submittedName>
        <fullName evidence="2">Uncharacterized protein</fullName>
    </submittedName>
</protein>
<evidence type="ECO:0000256" key="1">
    <source>
        <dbReference type="SAM" id="MobiDB-lite"/>
    </source>
</evidence>
<dbReference type="EMBL" id="JAVFWL010000003">
    <property type="protein sequence ID" value="KAK6741011.1"/>
    <property type="molecule type" value="Genomic_DNA"/>
</dbReference>
<name>A0ABR1CV22_NECAM</name>
<proteinExistence type="predicted"/>
<keyword evidence="3" id="KW-1185">Reference proteome</keyword>
<gene>
    <name evidence="2" type="primary">Necator_chrIII.g9845</name>
    <name evidence="2" type="ORF">RB195_009080</name>
</gene>
<feature type="region of interest" description="Disordered" evidence="1">
    <location>
        <begin position="63"/>
        <end position="100"/>
    </location>
</feature>
<evidence type="ECO:0000313" key="2">
    <source>
        <dbReference type="EMBL" id="KAK6741011.1"/>
    </source>
</evidence>
<sequence length="247" mass="27752">MKNLNEDSGSTGTTKVILSKFPKRTREKVGELKKRGDPIWTVEDLLNALDTVVGQLEVIEDTDPIKDPPCSIASLNHPSSHSPIRRSGRPRSPSRYADYQPWYRSPPGRSCVSPGSSPEQCHDAAVWENPIIVDADTIRRKDEKVRVVSDSIHAQYPQKSYHPQLRASKVSADCHSEDQRGRFRARDWPYLIIQAMEDGISGSEQAVTSDIIVVYGSIEHPNPLEVTTEDHDRGCQLDQLYHTLIDT</sequence>